<sequence length="51" mass="5772">MFSTKRSNITTVKSALVTRGEVRSYLSTTGVIKSKQSKEYYGAQLRINKLM</sequence>
<reference evidence="1 2" key="1">
    <citation type="submission" date="2019-12" db="EMBL/GenBank/DDBJ databases">
        <title>Genome sequenceing of Clostridium bovifaecis.</title>
        <authorList>
            <person name="Yao Y."/>
        </authorList>
    </citation>
    <scope>NUCLEOTIDE SEQUENCE [LARGE SCALE GENOMIC DNA]</scope>
    <source>
        <strain evidence="1 2">BXX</strain>
    </source>
</reference>
<accession>A0A6I6EMD8</accession>
<dbReference type="Proteomes" id="UP000422764">
    <property type="component" value="Chromosome"/>
</dbReference>
<name>A0A6I6EMD8_9CLOT</name>
<dbReference type="EMBL" id="CP046522">
    <property type="protein sequence ID" value="QGU94829.1"/>
    <property type="molecule type" value="Genomic_DNA"/>
</dbReference>
<evidence type="ECO:0000313" key="2">
    <source>
        <dbReference type="Proteomes" id="UP000422764"/>
    </source>
</evidence>
<dbReference type="AlphaFoldDB" id="A0A6I6EMD8"/>
<keyword evidence="2" id="KW-1185">Reference proteome</keyword>
<proteinExistence type="predicted"/>
<evidence type="ECO:0000313" key="1">
    <source>
        <dbReference type="EMBL" id="QGU94829.1"/>
    </source>
</evidence>
<gene>
    <name evidence="1" type="ORF">GOM49_06710</name>
</gene>
<organism evidence="1 2">
    <name type="scientific">Clostridium bovifaecis</name>
    <dbReference type="NCBI Taxonomy" id="2184719"/>
    <lineage>
        <taxon>Bacteria</taxon>
        <taxon>Bacillati</taxon>
        <taxon>Bacillota</taxon>
        <taxon>Clostridia</taxon>
        <taxon>Eubacteriales</taxon>
        <taxon>Clostridiaceae</taxon>
        <taxon>Clostridium</taxon>
    </lineage>
</organism>
<protein>
    <submittedName>
        <fullName evidence="1">Uncharacterized protein</fullName>
    </submittedName>
</protein>